<protein>
    <submittedName>
        <fullName evidence="8">Apyrase</fullName>
    </submittedName>
</protein>
<keyword evidence="6" id="KW-1133">Transmembrane helix</keyword>
<reference evidence="8 9" key="1">
    <citation type="submission" date="2019-04" db="EMBL/GenBank/DDBJ databases">
        <title>An improved genome assembly and genetic linkage map for asparagus bean, Vigna unguiculata ssp. sesquipedialis.</title>
        <authorList>
            <person name="Xia Q."/>
            <person name="Zhang R."/>
            <person name="Dong Y."/>
        </authorList>
    </citation>
    <scope>NUCLEOTIDE SEQUENCE [LARGE SCALE GENOMIC DNA]</scope>
    <source>
        <tissue evidence="8">Leaf</tissue>
    </source>
</reference>
<evidence type="ECO:0000256" key="1">
    <source>
        <dbReference type="ARBA" id="ARBA00009283"/>
    </source>
</evidence>
<keyword evidence="6" id="KW-0812">Transmembrane</keyword>
<keyword evidence="4" id="KW-0547">Nucleotide-binding</keyword>
<evidence type="ECO:0000256" key="7">
    <source>
        <dbReference type="SAM" id="SignalP"/>
    </source>
</evidence>
<feature type="signal peptide" evidence="7">
    <location>
        <begin position="1"/>
        <end position="29"/>
    </location>
</feature>
<dbReference type="Proteomes" id="UP000501690">
    <property type="component" value="Linkage Group LG6"/>
</dbReference>
<dbReference type="GO" id="GO:0005524">
    <property type="term" value="F:ATP binding"/>
    <property type="evidence" value="ECO:0007669"/>
    <property type="project" value="UniProtKB-KW"/>
</dbReference>
<dbReference type="GO" id="GO:0009134">
    <property type="term" value="P:nucleoside diphosphate catabolic process"/>
    <property type="evidence" value="ECO:0007669"/>
    <property type="project" value="TreeGrafter"/>
</dbReference>
<evidence type="ECO:0000313" key="8">
    <source>
        <dbReference type="EMBL" id="QCD97309.1"/>
    </source>
</evidence>
<proteinExistence type="inferred from homology"/>
<keyword evidence="6" id="KW-0472">Membrane</keyword>
<accession>A0A4D6M7F8</accession>
<comment type="similarity">
    <text evidence="1 5">Belongs to the GDA1/CD39 NTPase family.</text>
</comment>
<name>A0A4D6M7F8_VIGUN</name>
<keyword evidence="2 5" id="KW-0378">Hydrolase</keyword>
<sequence length="913" mass="100489">MNLVMPKSKRMSFLSFITFLLSLPTFSFSQKNVGNTILNHRKILPKQELLTSYAVIFDAGSSGSRVHVFHFDQNLDLIHIGNDLEFAKKITPGLSSYANHPEKAAQSLIPLLEEAESVVPQEQHPKTPLKLGATAGLRLLDGDAAENILQAVREMFKNRSTLNVQPDAVSVIDGTQEGSYLWVAVNYLLGKLGKKVSKTVGVIDLGGASVQMAYAVSKNTAKNAPKPQQGEEPYIKKLVLKGKKYDLYVHSYLRYGNDAARAEIFKVTDGAASPCLLAGYEDIYKYSGESYNIYGPTSGSNFDECRDTVVKVLRLNDPCAHQNCTFGGIWDGGKGSGQKNLVVTSSFYYRSSEVGFVKPPNSKNRPVDWEIAAKEACKLSFEEAKSTFPHVAKDKLPFVCLDLVYQYTLLVNGFGLHPEQEITVAEGIEYQNSIVETAWPLGTAIEAISSLPKKGTKNMDFTLFSLLLLLLLLPSLSCSLYVGNNILFTHRKIFPKQQELTSYAVIFDAGSTGSRVHVFHFDQNLDLLHIGNEIEFYDKVTPGLSAYADNPENAAKSLVPLLEEAESVVPQELYPTTPVKLGATAGLRLLDGDASERILQAVRDLLKNRSTFSVQPDAVAIIDGTQEGSYLWVTINYLLGNLGKKFSKTVGVVDLGGGSVQMAYAVSKNTAKNAPQPQPEEEPYIKKLVLKGKKYDLYVHSYLHYGREAFRAEALKVTDGSANPCILSGFYGTYTYSGEDYKAFAPISGSNYHECRKIVLQGLKVNQFCAHRNCSFGGIWDGGKGSGQNTLFGTSSFYYLASEIGMFGPNKPNSKIHPLDLKTEAKRACEKTFEDATSAYPLLSADRVPYVCLDLTYQYALLTDGFGLDPLQEITVANEIEYQDALVEAAWPLGTAIEAISSLPKFNPFMYFI</sequence>
<evidence type="ECO:0000313" key="9">
    <source>
        <dbReference type="Proteomes" id="UP000501690"/>
    </source>
</evidence>
<feature type="chain" id="PRO_5020024603" evidence="7">
    <location>
        <begin position="30"/>
        <end position="913"/>
    </location>
</feature>
<dbReference type="FunFam" id="3.30.420.40:FF:000052">
    <property type="entry name" value="Ectonucleoside triphosphate diphosphohydrolase 5"/>
    <property type="match status" value="1"/>
</dbReference>
<dbReference type="GO" id="GO:0016020">
    <property type="term" value="C:membrane"/>
    <property type="evidence" value="ECO:0007669"/>
    <property type="project" value="TreeGrafter"/>
</dbReference>
<dbReference type="PROSITE" id="PS01238">
    <property type="entry name" value="GDA1_CD39_NTPASE"/>
    <property type="match status" value="2"/>
</dbReference>
<dbReference type="GO" id="GO:0017110">
    <property type="term" value="F:nucleoside diphosphate phosphatase activity"/>
    <property type="evidence" value="ECO:0007669"/>
    <property type="project" value="TreeGrafter"/>
</dbReference>
<evidence type="ECO:0000256" key="5">
    <source>
        <dbReference type="RuleBase" id="RU003833"/>
    </source>
</evidence>
<dbReference type="CDD" id="cd24041">
    <property type="entry name" value="ASKHA_NBD_AtAPY1-like"/>
    <property type="match status" value="2"/>
</dbReference>
<dbReference type="InterPro" id="IPR000407">
    <property type="entry name" value="GDA1_CD39_NTPase"/>
</dbReference>
<dbReference type="PANTHER" id="PTHR11782">
    <property type="entry name" value="ADENOSINE/GUANOSINE DIPHOSPHATASE"/>
    <property type="match status" value="1"/>
</dbReference>
<evidence type="ECO:0000256" key="2">
    <source>
        <dbReference type="ARBA" id="ARBA00022801"/>
    </source>
</evidence>
<dbReference type="PANTHER" id="PTHR11782:SF80">
    <property type="entry name" value="GDA1_CD39 NUCLEOSIDE PHOSPHATASE FAMILY PROTEIN"/>
    <property type="match status" value="1"/>
</dbReference>
<keyword evidence="7" id="KW-0732">Signal</keyword>
<evidence type="ECO:0000256" key="4">
    <source>
        <dbReference type="PIRSR" id="PIRSR600407-2"/>
    </source>
</evidence>
<evidence type="ECO:0000256" key="6">
    <source>
        <dbReference type="SAM" id="Phobius"/>
    </source>
</evidence>
<dbReference type="Gene3D" id="3.30.420.40">
    <property type="match status" value="2"/>
</dbReference>
<feature type="transmembrane region" description="Helical" evidence="6">
    <location>
        <begin position="461"/>
        <end position="482"/>
    </location>
</feature>
<feature type="active site" description="Proton acceptor" evidence="3">
    <location>
        <position position="627"/>
    </location>
</feature>
<gene>
    <name evidence="8" type="ORF">DEO72_LG6g2019</name>
</gene>
<keyword evidence="9" id="KW-1185">Reference proteome</keyword>
<dbReference type="FunFam" id="3.30.420.150:FF:000008">
    <property type="entry name" value="Apyrase 1"/>
    <property type="match status" value="2"/>
</dbReference>
<dbReference type="Pfam" id="PF01150">
    <property type="entry name" value="GDA1_CD39"/>
    <property type="match status" value="2"/>
</dbReference>
<dbReference type="EMBL" id="CP039350">
    <property type="protein sequence ID" value="QCD97309.1"/>
    <property type="molecule type" value="Genomic_DNA"/>
</dbReference>
<dbReference type="AlphaFoldDB" id="A0A4D6M7F8"/>
<evidence type="ECO:0000256" key="3">
    <source>
        <dbReference type="PIRSR" id="PIRSR600407-1"/>
    </source>
</evidence>
<feature type="binding site" evidence="4">
    <location>
        <begin position="657"/>
        <end position="661"/>
    </location>
    <ligand>
        <name>ATP</name>
        <dbReference type="ChEBI" id="CHEBI:30616"/>
    </ligand>
</feature>
<organism evidence="8 9">
    <name type="scientific">Vigna unguiculata</name>
    <name type="common">Cowpea</name>
    <dbReference type="NCBI Taxonomy" id="3917"/>
    <lineage>
        <taxon>Eukaryota</taxon>
        <taxon>Viridiplantae</taxon>
        <taxon>Streptophyta</taxon>
        <taxon>Embryophyta</taxon>
        <taxon>Tracheophyta</taxon>
        <taxon>Spermatophyta</taxon>
        <taxon>Magnoliopsida</taxon>
        <taxon>eudicotyledons</taxon>
        <taxon>Gunneridae</taxon>
        <taxon>Pentapetalae</taxon>
        <taxon>rosids</taxon>
        <taxon>fabids</taxon>
        <taxon>Fabales</taxon>
        <taxon>Fabaceae</taxon>
        <taxon>Papilionoideae</taxon>
        <taxon>50 kb inversion clade</taxon>
        <taxon>NPAAA clade</taxon>
        <taxon>indigoferoid/millettioid clade</taxon>
        <taxon>Phaseoleae</taxon>
        <taxon>Vigna</taxon>
    </lineage>
</organism>
<keyword evidence="4" id="KW-0067">ATP-binding</keyword>
<dbReference type="Gene3D" id="3.30.420.150">
    <property type="entry name" value="Exopolyphosphatase. Domain 2"/>
    <property type="match status" value="2"/>
</dbReference>